<dbReference type="Pfam" id="PF01476">
    <property type="entry name" value="LysM"/>
    <property type="match status" value="1"/>
</dbReference>
<dbReference type="CDD" id="cd00118">
    <property type="entry name" value="LysM"/>
    <property type="match status" value="1"/>
</dbReference>
<feature type="domain" description="LysM" evidence="2">
    <location>
        <begin position="36"/>
        <end position="84"/>
    </location>
</feature>
<comment type="caution">
    <text evidence="3">The sequence shown here is derived from an EMBL/GenBank/DDBJ whole genome shotgun (WGS) entry which is preliminary data.</text>
</comment>
<evidence type="ECO:0000313" key="4">
    <source>
        <dbReference type="Proteomes" id="UP001209854"/>
    </source>
</evidence>
<dbReference type="RefSeq" id="WP_265442363.1">
    <property type="nucleotide sequence ID" value="NZ_JAPFCC010000001.1"/>
</dbReference>
<sequence length="344" mass="38432">MKRLIPALLCAITLLTTQLSVADRSRLQIDKLDPSSVYVVRRGDTLWDISEAFFSDPWLWPSIWAQNPDIDNPHLIYPGDVLALVNREGKNEIVKLEGEEKEHAKKLLATSGRMVRLSPSMRQIKPAIRDHNSIMNLWRKTDLQKYMKDYRLPDYAPWPVTSSNNRRLLANGNTVTIERLSKNYPDRIDILTTETGGDNPLFLKIAEAVLTETLNGKGYYRLENVVEPVVKTALAVRHGDGQGIESHKVSGWYKGLATTRINHLEGGKLQTGVFSSIVLNAGSSQNISAGKVLEIREKLEDGRQKIAGAVMVYSVFPQSSIGLVLSSNREVKKGMLATSRDNSL</sequence>
<accession>A0ABT3MXW2</accession>
<dbReference type="Gene3D" id="3.10.350.10">
    <property type="entry name" value="LysM domain"/>
    <property type="match status" value="1"/>
</dbReference>
<dbReference type="PROSITE" id="PS51782">
    <property type="entry name" value="LYSM"/>
    <property type="match status" value="1"/>
</dbReference>
<keyword evidence="1" id="KW-0732">Signal</keyword>
<evidence type="ECO:0000259" key="2">
    <source>
        <dbReference type="PROSITE" id="PS51782"/>
    </source>
</evidence>
<dbReference type="PANTHER" id="PTHR34700">
    <property type="entry name" value="POTASSIUM BINDING PROTEIN KBP"/>
    <property type="match status" value="1"/>
</dbReference>
<evidence type="ECO:0000313" key="3">
    <source>
        <dbReference type="EMBL" id="MCW7554217.1"/>
    </source>
</evidence>
<evidence type="ECO:0000256" key="1">
    <source>
        <dbReference type="SAM" id="SignalP"/>
    </source>
</evidence>
<dbReference type="SUPFAM" id="SSF54106">
    <property type="entry name" value="LysM domain"/>
    <property type="match status" value="1"/>
</dbReference>
<gene>
    <name evidence="3" type="ORF">NX722_16640</name>
</gene>
<proteinExistence type="predicted"/>
<name>A0ABT3MXW2_9GAMM</name>
<protein>
    <submittedName>
        <fullName evidence="3">LysM peptidoglycan-binding domain-containing protein</fullName>
    </submittedName>
</protein>
<feature type="signal peptide" evidence="1">
    <location>
        <begin position="1"/>
        <end position="22"/>
    </location>
</feature>
<dbReference type="SMART" id="SM00257">
    <property type="entry name" value="LysM"/>
    <property type="match status" value="1"/>
</dbReference>
<dbReference type="InterPro" id="IPR036779">
    <property type="entry name" value="LysM_dom_sf"/>
</dbReference>
<dbReference type="Proteomes" id="UP001209854">
    <property type="component" value="Unassembled WGS sequence"/>
</dbReference>
<reference evidence="3 4" key="1">
    <citation type="submission" date="2022-10" db="EMBL/GenBank/DDBJ databases">
        <title>High-quality genome sequences of two octocoral-associated bacteria, Endozoicomonas euniceicola EF212 and Endozoicomonas gorgoniicola PS125.</title>
        <authorList>
            <person name="Chiou Y.-J."/>
            <person name="Chen Y.-H."/>
        </authorList>
    </citation>
    <scope>NUCLEOTIDE SEQUENCE [LARGE SCALE GENOMIC DNA]</scope>
    <source>
        <strain evidence="3 4">PS125</strain>
    </source>
</reference>
<dbReference type="InterPro" id="IPR052196">
    <property type="entry name" value="Bact_Kbp"/>
</dbReference>
<keyword evidence="4" id="KW-1185">Reference proteome</keyword>
<dbReference type="EMBL" id="JAPFCC010000001">
    <property type="protein sequence ID" value="MCW7554217.1"/>
    <property type="molecule type" value="Genomic_DNA"/>
</dbReference>
<dbReference type="PANTHER" id="PTHR34700:SF4">
    <property type="entry name" value="PHAGE-LIKE ELEMENT PBSX PROTEIN XKDP"/>
    <property type="match status" value="1"/>
</dbReference>
<feature type="chain" id="PRO_5045367701" evidence="1">
    <location>
        <begin position="23"/>
        <end position="344"/>
    </location>
</feature>
<dbReference type="InterPro" id="IPR018392">
    <property type="entry name" value="LysM"/>
</dbReference>
<organism evidence="3 4">
    <name type="scientific">Endozoicomonas gorgoniicola</name>
    <dbReference type="NCBI Taxonomy" id="1234144"/>
    <lineage>
        <taxon>Bacteria</taxon>
        <taxon>Pseudomonadati</taxon>
        <taxon>Pseudomonadota</taxon>
        <taxon>Gammaproteobacteria</taxon>
        <taxon>Oceanospirillales</taxon>
        <taxon>Endozoicomonadaceae</taxon>
        <taxon>Endozoicomonas</taxon>
    </lineage>
</organism>